<dbReference type="InterPro" id="IPR029055">
    <property type="entry name" value="Ntn_hydrolases_N"/>
</dbReference>
<evidence type="ECO:0000313" key="8">
    <source>
        <dbReference type="Proteomes" id="UP000199663"/>
    </source>
</evidence>
<comment type="catalytic activity">
    <reaction evidence="1 6">
        <text>an S-substituted glutathione + H2O = an S-substituted L-cysteinylglycine + L-glutamate</text>
        <dbReference type="Rhea" id="RHEA:59468"/>
        <dbReference type="ChEBI" id="CHEBI:15377"/>
        <dbReference type="ChEBI" id="CHEBI:29985"/>
        <dbReference type="ChEBI" id="CHEBI:90779"/>
        <dbReference type="ChEBI" id="CHEBI:143103"/>
        <dbReference type="EC" id="3.4.19.13"/>
    </reaction>
</comment>
<keyword evidence="6" id="KW-0808">Transferase</keyword>
<dbReference type="PROSITE" id="PS51257">
    <property type="entry name" value="PROKAR_LIPOPROTEIN"/>
    <property type="match status" value="1"/>
</dbReference>
<keyword evidence="4 6" id="KW-0012">Acyltransferase</keyword>
<dbReference type="Gene3D" id="1.10.246.130">
    <property type="match status" value="1"/>
</dbReference>
<sequence>MKNFKPNFSQFPIFLGFLFLFFSCGEKKDNVSEENGLVAAKAMVVSARKEASEIGIEILRQGGNAFDAMVATELALAVAYPFAGNLGGGGFMVYRMSDGEIGSIDYREKAPLAATRDMYLDENGDVIPGKSTHGAMAVGIPGTIAGVFEVHRKFGSLPIEVILAPVIELAKKGVIVTEKQERRLAGSRADIIKVSGENTLFAATYQVNDTIKYPALAETLMRISKGGRDEFYKGETAKRLVQFLEENGGIITLEDLASYEAKWRTPLTFPYKGYKIISMAPPSSGGVTLGQIMGMVEKFDLAQLGHNSLPFIQVLTEAERRAYADRNYYLGDPDFVEIPVGKLMEKDYLNARMQSFSFDKATLSSELAQGEIQFQESDETTHYSIVDPFGNAVSITTTLNGAYGSKLYCDDLGFFLNNEMDDFSSKTGVPNMFGLIGAEANAIEPGKRMLSSMTPTLVEKEGKLFMVVGTPGGSTIITAVLQTILNVVEFDMGMQQAVNAPRFHHQWLPDNVTFEPQGFSDELLKELEKKGYLINKNNTPIIGKVDAILVLPNGKLEGGADKRGDDTAIGF</sequence>
<evidence type="ECO:0000256" key="4">
    <source>
        <dbReference type="ARBA" id="ARBA00023315"/>
    </source>
</evidence>
<gene>
    <name evidence="7" type="ORF">SAMN05444412_12128</name>
</gene>
<comment type="similarity">
    <text evidence="3 6">Belongs to the gamma-glutamyltransferase family.</text>
</comment>
<comment type="catalytic activity">
    <reaction evidence="5 6">
        <text>an N-terminal (5-L-glutamyl)-[peptide] + an alpha-amino acid = 5-L-glutamyl amino acid + an N-terminal L-alpha-aminoacyl-[peptide]</text>
        <dbReference type="Rhea" id="RHEA:23904"/>
        <dbReference type="Rhea" id="RHEA-COMP:9780"/>
        <dbReference type="Rhea" id="RHEA-COMP:9795"/>
        <dbReference type="ChEBI" id="CHEBI:77644"/>
        <dbReference type="ChEBI" id="CHEBI:78597"/>
        <dbReference type="ChEBI" id="CHEBI:78599"/>
        <dbReference type="ChEBI" id="CHEBI:78608"/>
        <dbReference type="EC" id="2.3.2.2"/>
    </reaction>
</comment>
<keyword evidence="6" id="KW-0317">Glutathione biosynthesis</keyword>
<dbReference type="Proteomes" id="UP000199663">
    <property type="component" value="Unassembled WGS sequence"/>
</dbReference>
<comment type="caution">
    <text evidence="7">The sequence shown here is derived from an EMBL/GenBank/DDBJ whole genome shotgun (WGS) entry which is preliminary data.</text>
</comment>
<evidence type="ECO:0000256" key="1">
    <source>
        <dbReference type="ARBA" id="ARBA00001049"/>
    </source>
</evidence>
<dbReference type="SUPFAM" id="SSF56235">
    <property type="entry name" value="N-terminal nucleophile aminohydrolases (Ntn hydrolases)"/>
    <property type="match status" value="1"/>
</dbReference>
<evidence type="ECO:0000313" key="7">
    <source>
        <dbReference type="EMBL" id="SDZ53375.1"/>
    </source>
</evidence>
<proteinExistence type="inferred from homology"/>
<dbReference type="InterPro" id="IPR000101">
    <property type="entry name" value="GGT_peptidase"/>
</dbReference>
<protein>
    <recommendedName>
        <fullName evidence="6">Glutathione hydrolase proenzyme</fullName>
        <ecNumber evidence="6">2.3.2.2</ecNumber>
        <ecNumber evidence="6">3.4.19.13</ecNumber>
    </recommendedName>
    <component>
        <recommendedName>
            <fullName evidence="6">Glutathione hydrolase large chain</fullName>
        </recommendedName>
    </component>
    <component>
        <recommendedName>
            <fullName evidence="6">Glutathione hydrolase small chain</fullName>
        </recommendedName>
    </component>
</protein>
<dbReference type="InterPro" id="IPR051792">
    <property type="entry name" value="GGT_bact"/>
</dbReference>
<dbReference type="NCBIfam" id="TIGR00066">
    <property type="entry name" value="g_glut_trans"/>
    <property type="match status" value="1"/>
</dbReference>
<accession>A0A1H3TUJ3</accession>
<evidence type="ECO:0000256" key="5">
    <source>
        <dbReference type="ARBA" id="ARBA00047417"/>
    </source>
</evidence>
<keyword evidence="6" id="KW-0865">Zymogen</keyword>
<name>A0A1H3TUJ3_9BACT</name>
<dbReference type="Pfam" id="PF01019">
    <property type="entry name" value="G_glu_transpept"/>
    <property type="match status" value="1"/>
</dbReference>
<dbReference type="EMBL" id="FNQC01000021">
    <property type="protein sequence ID" value="SDZ53375.1"/>
    <property type="molecule type" value="Genomic_DNA"/>
</dbReference>
<dbReference type="Gene3D" id="3.60.20.40">
    <property type="match status" value="1"/>
</dbReference>
<comment type="PTM">
    <text evidence="6">Cleaved by autocatalysis into a large and a small subunit.</text>
</comment>
<dbReference type="PRINTS" id="PR01210">
    <property type="entry name" value="GGTRANSPTASE"/>
</dbReference>
<keyword evidence="8" id="KW-1185">Reference proteome</keyword>
<evidence type="ECO:0000256" key="6">
    <source>
        <dbReference type="RuleBase" id="RU368036"/>
    </source>
</evidence>
<evidence type="ECO:0000256" key="2">
    <source>
        <dbReference type="ARBA" id="ARBA00001089"/>
    </source>
</evidence>
<comment type="pathway">
    <text evidence="6">Sulfur metabolism; glutathione metabolism.</text>
</comment>
<dbReference type="PROSITE" id="PS00462">
    <property type="entry name" value="G_GLU_TRANSPEPTIDASE"/>
    <property type="match status" value="1"/>
</dbReference>
<reference evidence="7 8" key="1">
    <citation type="submission" date="2016-10" db="EMBL/GenBank/DDBJ databases">
        <authorList>
            <person name="Varghese N."/>
            <person name="Submissions S."/>
        </authorList>
    </citation>
    <scope>NUCLEOTIDE SEQUENCE [LARGE SCALE GENOMIC DNA]</scope>
    <source>
        <strain evidence="7 8">DSM 17997</strain>
    </source>
</reference>
<dbReference type="GO" id="GO:0016787">
    <property type="term" value="F:hydrolase activity"/>
    <property type="evidence" value="ECO:0007669"/>
    <property type="project" value="UniProtKB-KW"/>
</dbReference>
<dbReference type="PANTHER" id="PTHR43199:SF6">
    <property type="entry name" value="GLUTATHIONE HYDROLASE PROENZYME"/>
    <property type="match status" value="1"/>
</dbReference>
<dbReference type="EC" id="3.4.19.13" evidence="6"/>
<keyword evidence="6 7" id="KW-0378">Hydrolase</keyword>
<comment type="subunit">
    <text evidence="6">This enzyme consists of two polypeptide chains, which are synthesized in precursor form from a single polypeptide.</text>
</comment>
<dbReference type="PANTHER" id="PTHR43199">
    <property type="entry name" value="GLUTATHIONE HYDROLASE"/>
    <property type="match status" value="1"/>
</dbReference>
<evidence type="ECO:0000256" key="3">
    <source>
        <dbReference type="ARBA" id="ARBA00009381"/>
    </source>
</evidence>
<dbReference type="InterPro" id="IPR043138">
    <property type="entry name" value="GGT_lsub"/>
</dbReference>
<dbReference type="InterPro" id="IPR043137">
    <property type="entry name" value="GGT_ssub_C"/>
</dbReference>
<dbReference type="RefSeq" id="WP_019600265.1">
    <property type="nucleotide sequence ID" value="NZ_FNQC01000021.1"/>
</dbReference>
<dbReference type="InterPro" id="IPR055262">
    <property type="entry name" value="GGT_CS"/>
</dbReference>
<dbReference type="EC" id="2.3.2.2" evidence="6"/>
<comment type="catalytic activity">
    <reaction evidence="2 6">
        <text>glutathione + H2O = L-cysteinylglycine + L-glutamate</text>
        <dbReference type="Rhea" id="RHEA:28807"/>
        <dbReference type="ChEBI" id="CHEBI:15377"/>
        <dbReference type="ChEBI" id="CHEBI:29985"/>
        <dbReference type="ChEBI" id="CHEBI:57925"/>
        <dbReference type="ChEBI" id="CHEBI:61694"/>
        <dbReference type="EC" id="3.4.19.13"/>
    </reaction>
</comment>
<organism evidence="7 8">
    <name type="scientific">Rhodonellum ikkaensis</name>
    <dbReference type="NCBI Taxonomy" id="336829"/>
    <lineage>
        <taxon>Bacteria</taxon>
        <taxon>Pseudomonadati</taxon>
        <taxon>Bacteroidota</taxon>
        <taxon>Cytophagia</taxon>
        <taxon>Cytophagales</taxon>
        <taxon>Cytophagaceae</taxon>
        <taxon>Rhodonellum</taxon>
    </lineage>
</organism>